<gene>
    <name evidence="9" type="ORF">BGTH12_LOCUS6284</name>
</gene>
<comment type="caution">
    <text evidence="9">The sequence shown here is derived from an EMBL/GenBank/DDBJ whole genome shotgun (WGS) entry which is preliminary data.</text>
</comment>
<feature type="transmembrane region" description="Helical" evidence="7">
    <location>
        <begin position="172"/>
        <end position="192"/>
    </location>
</feature>
<keyword evidence="5 7" id="KW-1133">Transmembrane helix</keyword>
<evidence type="ECO:0000313" key="9">
    <source>
        <dbReference type="EMBL" id="CAD6504926.1"/>
    </source>
</evidence>
<proteinExistence type="inferred from homology"/>
<dbReference type="GO" id="GO:0008374">
    <property type="term" value="F:O-acyltransferase activity"/>
    <property type="evidence" value="ECO:0007669"/>
    <property type="project" value="InterPro"/>
</dbReference>
<dbReference type="InterPro" id="IPR044851">
    <property type="entry name" value="Wax_synthase"/>
</dbReference>
<keyword evidence="3" id="KW-0808">Transferase</keyword>
<feature type="transmembrane region" description="Helical" evidence="7">
    <location>
        <begin position="251"/>
        <end position="277"/>
    </location>
</feature>
<feature type="transmembrane region" description="Helical" evidence="7">
    <location>
        <begin position="112"/>
        <end position="130"/>
    </location>
</feature>
<organism evidence="9 10">
    <name type="scientific">Blumeria graminis f. sp. triticale</name>
    <dbReference type="NCBI Taxonomy" id="1689686"/>
    <lineage>
        <taxon>Eukaryota</taxon>
        <taxon>Fungi</taxon>
        <taxon>Dikarya</taxon>
        <taxon>Ascomycota</taxon>
        <taxon>Pezizomycotina</taxon>
        <taxon>Leotiomycetes</taxon>
        <taxon>Erysiphales</taxon>
        <taxon>Erysiphaceae</taxon>
        <taxon>Blumeria</taxon>
    </lineage>
</organism>
<evidence type="ECO:0000259" key="8">
    <source>
        <dbReference type="Pfam" id="PF13813"/>
    </source>
</evidence>
<dbReference type="PANTHER" id="PTHR31595">
    <property type="entry name" value="LONG-CHAIN-ALCOHOL O-FATTY-ACYLTRANSFERASE 3-RELATED"/>
    <property type="match status" value="1"/>
</dbReference>
<evidence type="ECO:0000256" key="1">
    <source>
        <dbReference type="ARBA" id="ARBA00004141"/>
    </source>
</evidence>
<name>A0A9W4DR34_BLUGR</name>
<sequence length="391" mass="44636">MLSADQNLRRRKPKSQTIDFPAGIQDVIADESYQYYWQPYPKNLWERIPWVVDLVTNLKGVGWNWAISSLPPFPPEVLKSLGEPIPEESYTGVSSVGVKAFRSRGQLLRSQIPRILVVFLALETIILLMMKDPFFKFGVTTFALPSYLQLLPLSILRLYRQILEFCAITLSLYINSAIPAVVISGIFGPRIFGLSAEPWYWPSFWGSFSNVLERGLDGFWGGFWHQSFRIVFTTPTRYLIKNDYLKPHSSAAMLCSLMVAFCLSALMHWAGCIVFFINTNAVRMALFFIIQPMGILIQKALCATVQPYLNKIPQDIRYAGNFLYVLVWLFLTSNLFIEELVRGGTCLLPAFPISIMQGLGISETGSGWWSWPQLYIRWHTGDKWWTSGLTI</sequence>
<protein>
    <submittedName>
        <fullName evidence="9">BgTH12-00425</fullName>
    </submittedName>
</protein>
<evidence type="ECO:0000256" key="4">
    <source>
        <dbReference type="ARBA" id="ARBA00022692"/>
    </source>
</evidence>
<dbReference type="InterPro" id="IPR032805">
    <property type="entry name" value="Wax_synthase_dom"/>
</dbReference>
<keyword evidence="6 7" id="KW-0472">Membrane</keyword>
<feature type="transmembrane region" description="Helical" evidence="7">
    <location>
        <begin position="142"/>
        <end position="160"/>
    </location>
</feature>
<dbReference type="Proteomes" id="UP000683417">
    <property type="component" value="Unassembled WGS sequence"/>
</dbReference>
<dbReference type="EMBL" id="CAJHIT010000009">
    <property type="protein sequence ID" value="CAD6504926.1"/>
    <property type="molecule type" value="Genomic_DNA"/>
</dbReference>
<evidence type="ECO:0000256" key="3">
    <source>
        <dbReference type="ARBA" id="ARBA00022679"/>
    </source>
</evidence>
<evidence type="ECO:0000313" key="10">
    <source>
        <dbReference type="Proteomes" id="UP000683417"/>
    </source>
</evidence>
<dbReference type="GO" id="GO:0006629">
    <property type="term" value="P:lipid metabolic process"/>
    <property type="evidence" value="ECO:0007669"/>
    <property type="project" value="InterPro"/>
</dbReference>
<evidence type="ECO:0000256" key="5">
    <source>
        <dbReference type="ARBA" id="ARBA00022989"/>
    </source>
</evidence>
<accession>A0A9W4DR34</accession>
<feature type="domain" description="Wax synthase" evidence="8">
    <location>
        <begin position="201"/>
        <end position="288"/>
    </location>
</feature>
<evidence type="ECO:0000256" key="6">
    <source>
        <dbReference type="ARBA" id="ARBA00023136"/>
    </source>
</evidence>
<dbReference type="Pfam" id="PF13813">
    <property type="entry name" value="MBOAT_2"/>
    <property type="match status" value="1"/>
</dbReference>
<feature type="transmembrane region" description="Helical" evidence="7">
    <location>
        <begin position="318"/>
        <end position="337"/>
    </location>
</feature>
<evidence type="ECO:0000256" key="7">
    <source>
        <dbReference type="SAM" id="Phobius"/>
    </source>
</evidence>
<reference evidence="9" key="1">
    <citation type="submission" date="2020-10" db="EMBL/GenBank/DDBJ databases">
        <authorList>
            <person name="Muller C M."/>
        </authorList>
    </citation>
    <scope>NUCLEOTIDE SEQUENCE</scope>
    <source>
        <strain evidence="9">THUN-12</strain>
    </source>
</reference>
<dbReference type="GO" id="GO:0016020">
    <property type="term" value="C:membrane"/>
    <property type="evidence" value="ECO:0007669"/>
    <property type="project" value="UniProtKB-SubCell"/>
</dbReference>
<dbReference type="PANTHER" id="PTHR31595:SF67">
    <property type="entry name" value="WAX SYNTHASE DOMAIN-CONTAINING PROTEIN"/>
    <property type="match status" value="1"/>
</dbReference>
<feature type="transmembrane region" description="Helical" evidence="7">
    <location>
        <begin position="284"/>
        <end position="306"/>
    </location>
</feature>
<evidence type="ECO:0000256" key="2">
    <source>
        <dbReference type="ARBA" id="ARBA00007282"/>
    </source>
</evidence>
<keyword evidence="4 7" id="KW-0812">Transmembrane</keyword>
<dbReference type="AlphaFoldDB" id="A0A9W4DR34"/>
<comment type="subcellular location">
    <subcellularLocation>
        <location evidence="1">Membrane</location>
        <topology evidence="1">Multi-pass membrane protein</topology>
    </subcellularLocation>
</comment>
<comment type="similarity">
    <text evidence="2">Belongs to the wax synthase family.</text>
</comment>